<sequence length="47" mass="5899">MLIRVFIQPFYRTIRRTPYYSCLLLVYYSLVLYSKQNFHGFHFFWGL</sequence>
<dbReference type="EMBL" id="GGEC01029536">
    <property type="protein sequence ID" value="MBX10020.1"/>
    <property type="molecule type" value="Transcribed_RNA"/>
</dbReference>
<protein>
    <submittedName>
        <fullName evidence="2">Uncharacterized protein</fullName>
    </submittedName>
</protein>
<keyword evidence="1" id="KW-1133">Transmembrane helix</keyword>
<feature type="transmembrane region" description="Helical" evidence="1">
    <location>
        <begin position="17"/>
        <end position="34"/>
    </location>
</feature>
<accession>A0A2P2KWC0</accession>
<reference evidence="2" key="1">
    <citation type="submission" date="2018-02" db="EMBL/GenBank/DDBJ databases">
        <title>Rhizophora mucronata_Transcriptome.</title>
        <authorList>
            <person name="Meera S.P."/>
            <person name="Sreeshan A."/>
            <person name="Augustine A."/>
        </authorList>
    </citation>
    <scope>NUCLEOTIDE SEQUENCE</scope>
    <source>
        <tissue evidence="2">Leaf</tissue>
    </source>
</reference>
<organism evidence="2">
    <name type="scientific">Rhizophora mucronata</name>
    <name type="common">Asiatic mangrove</name>
    <dbReference type="NCBI Taxonomy" id="61149"/>
    <lineage>
        <taxon>Eukaryota</taxon>
        <taxon>Viridiplantae</taxon>
        <taxon>Streptophyta</taxon>
        <taxon>Embryophyta</taxon>
        <taxon>Tracheophyta</taxon>
        <taxon>Spermatophyta</taxon>
        <taxon>Magnoliopsida</taxon>
        <taxon>eudicotyledons</taxon>
        <taxon>Gunneridae</taxon>
        <taxon>Pentapetalae</taxon>
        <taxon>rosids</taxon>
        <taxon>fabids</taxon>
        <taxon>Malpighiales</taxon>
        <taxon>Rhizophoraceae</taxon>
        <taxon>Rhizophora</taxon>
    </lineage>
</organism>
<name>A0A2P2KWC0_RHIMU</name>
<evidence type="ECO:0000256" key="1">
    <source>
        <dbReference type="SAM" id="Phobius"/>
    </source>
</evidence>
<keyword evidence="1" id="KW-0812">Transmembrane</keyword>
<proteinExistence type="predicted"/>
<dbReference type="AlphaFoldDB" id="A0A2P2KWC0"/>
<keyword evidence="1" id="KW-0472">Membrane</keyword>
<evidence type="ECO:0000313" key="2">
    <source>
        <dbReference type="EMBL" id="MBX10020.1"/>
    </source>
</evidence>